<feature type="region of interest" description="Disordered" evidence="1">
    <location>
        <begin position="168"/>
        <end position="188"/>
    </location>
</feature>
<comment type="caution">
    <text evidence="3">The sequence shown here is derived from an EMBL/GenBank/DDBJ whole genome shotgun (WGS) entry which is preliminary data.</text>
</comment>
<feature type="domain" description="Methyltransferase type 12" evidence="2">
    <location>
        <begin position="54"/>
        <end position="155"/>
    </location>
</feature>
<keyword evidence="4" id="KW-1185">Reference proteome</keyword>
<keyword evidence="3" id="KW-0489">Methyltransferase</keyword>
<organism evidence="3 4">
    <name type="scientific">Marinicauda pacifica</name>
    <dbReference type="NCBI Taxonomy" id="1133559"/>
    <lineage>
        <taxon>Bacteria</taxon>
        <taxon>Pseudomonadati</taxon>
        <taxon>Pseudomonadota</taxon>
        <taxon>Alphaproteobacteria</taxon>
        <taxon>Maricaulales</taxon>
        <taxon>Maricaulaceae</taxon>
        <taxon>Marinicauda</taxon>
    </lineage>
</organism>
<evidence type="ECO:0000259" key="2">
    <source>
        <dbReference type="Pfam" id="PF08242"/>
    </source>
</evidence>
<dbReference type="RefSeq" id="WP_135945234.1">
    <property type="nucleotide sequence ID" value="NZ_BMEI01000003.1"/>
</dbReference>
<keyword evidence="3" id="KW-0808">Transferase</keyword>
<reference evidence="3 4" key="1">
    <citation type="journal article" date="2013" name="Int. J. Syst. Evol. Microbiol.">
        <title>Marinicauda pacifica gen. nov., sp. nov., a prosthecate alphaproteobacterium of the family Hyphomonadaceae isolated from deep seawater.</title>
        <authorList>
            <person name="Zhang X.Y."/>
            <person name="Li G.W."/>
            <person name="Wang C.S."/>
            <person name="Zhang Y.J."/>
            <person name="Xu X.W."/>
            <person name="Li H."/>
            <person name="Liu A."/>
            <person name="Liu C."/>
            <person name="Xie B.B."/>
            <person name="Qin Q.L."/>
            <person name="Xu Z."/>
            <person name="Chen X.L."/>
            <person name="Zhou B.C."/>
            <person name="Zhang Y.Z."/>
        </authorList>
    </citation>
    <scope>NUCLEOTIDE SEQUENCE [LARGE SCALE GENOMIC DNA]</scope>
    <source>
        <strain evidence="3 4">P-1 km-3</strain>
    </source>
</reference>
<sequence length="228" mass="25205">MSKWYSHYDDIDGLRGAVAEGRHRDIIGGLWEALGTLQLDFLKQQGLKPGHTLIDIGCGSLRAGVPLTRYLDAGNYYGIDLRPELLEAGYDREIAAEGLAEKLPRDNLHATAEFDLSVFGIKFDYAIAQSVFTHMPISRLTDCLLAIRPNIKAGAPVYITFFERPEDADPSAPLPHEPGGIVTHPGEDPYDVKPSALRAACPPGWSLDIIGEWTHPRDQRMACFRHEG</sequence>
<accession>A0A4S2H940</accession>
<evidence type="ECO:0000313" key="3">
    <source>
        <dbReference type="EMBL" id="TGY92101.1"/>
    </source>
</evidence>
<protein>
    <submittedName>
        <fullName evidence="3">Class I SAM-dependent methyltransferase</fullName>
    </submittedName>
</protein>
<dbReference type="GO" id="GO:0008168">
    <property type="term" value="F:methyltransferase activity"/>
    <property type="evidence" value="ECO:0007669"/>
    <property type="project" value="UniProtKB-KW"/>
</dbReference>
<gene>
    <name evidence="3" type="ORF">E5162_10560</name>
</gene>
<dbReference type="AlphaFoldDB" id="A0A4S2H940"/>
<dbReference type="InterPro" id="IPR029063">
    <property type="entry name" value="SAM-dependent_MTases_sf"/>
</dbReference>
<dbReference type="CDD" id="cd02440">
    <property type="entry name" value="AdoMet_MTases"/>
    <property type="match status" value="1"/>
</dbReference>
<name>A0A4S2H940_9PROT</name>
<evidence type="ECO:0000313" key="4">
    <source>
        <dbReference type="Proteomes" id="UP000305451"/>
    </source>
</evidence>
<dbReference type="EMBL" id="SRXV01000003">
    <property type="protein sequence ID" value="TGY92101.1"/>
    <property type="molecule type" value="Genomic_DNA"/>
</dbReference>
<dbReference type="PANTHER" id="PTHR37886:SF1">
    <property type="entry name" value="S-ADENOSYL-L-METHIONINE-DEPENDENT METHYLTRANSFERASES SUPERFAMILY PROTEIN"/>
    <property type="match status" value="1"/>
</dbReference>
<dbReference type="PANTHER" id="PTHR37886">
    <property type="entry name" value="S-ADENOSYL-L-METHIONINE-DEPENDENT METHYLTRANSFERASES SUPERFAMILY PROTEIN"/>
    <property type="match status" value="1"/>
</dbReference>
<dbReference type="Pfam" id="PF08242">
    <property type="entry name" value="Methyltransf_12"/>
    <property type="match status" value="1"/>
</dbReference>
<dbReference type="InterPro" id="IPR013217">
    <property type="entry name" value="Methyltransf_12"/>
</dbReference>
<dbReference type="Proteomes" id="UP000305451">
    <property type="component" value="Unassembled WGS sequence"/>
</dbReference>
<proteinExistence type="predicted"/>
<dbReference type="Gene3D" id="3.40.50.150">
    <property type="entry name" value="Vaccinia Virus protein VP39"/>
    <property type="match status" value="1"/>
</dbReference>
<dbReference type="OrthoDB" id="1853779at2"/>
<evidence type="ECO:0000256" key="1">
    <source>
        <dbReference type="SAM" id="MobiDB-lite"/>
    </source>
</evidence>
<dbReference type="GO" id="GO:0032259">
    <property type="term" value="P:methylation"/>
    <property type="evidence" value="ECO:0007669"/>
    <property type="project" value="UniProtKB-KW"/>
</dbReference>
<dbReference type="SUPFAM" id="SSF53335">
    <property type="entry name" value="S-adenosyl-L-methionine-dependent methyltransferases"/>
    <property type="match status" value="1"/>
</dbReference>